<protein>
    <submittedName>
        <fullName evidence="3">Uncharacterized protein</fullName>
    </submittedName>
</protein>
<gene>
    <name evidence="3" type="ORF">SVIM_LOCUS365391</name>
</gene>
<dbReference type="PANTHER" id="PTHR31170">
    <property type="entry name" value="BNAC04G53230D PROTEIN"/>
    <property type="match status" value="1"/>
</dbReference>
<organism evidence="3">
    <name type="scientific">Salix viminalis</name>
    <name type="common">Common osier</name>
    <name type="synonym">Basket willow</name>
    <dbReference type="NCBI Taxonomy" id="40686"/>
    <lineage>
        <taxon>Eukaryota</taxon>
        <taxon>Viridiplantae</taxon>
        <taxon>Streptophyta</taxon>
        <taxon>Embryophyta</taxon>
        <taxon>Tracheophyta</taxon>
        <taxon>Spermatophyta</taxon>
        <taxon>Magnoliopsida</taxon>
        <taxon>eudicotyledons</taxon>
        <taxon>Gunneridae</taxon>
        <taxon>Pentapetalae</taxon>
        <taxon>rosids</taxon>
        <taxon>fabids</taxon>
        <taxon>Malpighiales</taxon>
        <taxon>Salicaceae</taxon>
        <taxon>Saliceae</taxon>
        <taxon>Salix</taxon>
    </lineage>
</organism>
<keyword evidence="1" id="KW-0175">Coiled coil</keyword>
<accession>A0A6N2MH08</accession>
<keyword evidence="2" id="KW-0472">Membrane</keyword>
<feature type="coiled-coil region" evidence="1">
    <location>
        <begin position="361"/>
        <end position="388"/>
    </location>
</feature>
<feature type="transmembrane region" description="Helical" evidence="2">
    <location>
        <begin position="442"/>
        <end position="460"/>
    </location>
</feature>
<keyword evidence="2" id="KW-1133">Transmembrane helix</keyword>
<sequence>MSKLIRKIGKIIGKNVSKKNVSKKNRIDVGSASSNINNAESSNTEASTSRVSFLERDIETGILARLQNKMELMTSQQVMTEYCICRVPNSFRNVKPEAYTPQLISIGPLHRGDERLKGMEEQKLRYFKEFVEEQGRVKIDDLWWHIQGKEADIRACYSENFNEIGSIDFIDMIMLDAVFIFEFFQHSNGGYFQNLKPWMIFDIREDLMLLENQLPFFIIEKIYDVAGDARQETERIPFLTLATVHFGKYLFSQGDVQGVQNTCPDVEGSIQNNDPDDEEGSRHFTDLIRSFIFNLQVKITFISSHFPFFSISFLFVHFSFNLQVKITLVHGTHKTHNEDRLPLVHDWKRINFLQELRTWKNDIEQARASNMENDIEEARATNMEEDKASDDAAVSNMINNLCKNIGDNDTCFDDISQEINAHYENRCNHRKATLKLVYFPNIWRGTGTVAAAILLILTLIQTIRTFLLEKDKFTARASNMKNHVEQASASNMEDYVSSSQKKGKGFDVVGSDSDIDYKDINNACTTNSERDDNKILAQLNDKMKELSSKQNRDHCCIYRVPKSLRNVNWKAYTPLLISVGPLHREIKRIQTMQNHKWRCFKEFTEQDGMNKEKIRDLVVIIQNKEKYIRFCYSEKFNQINSCDFIEMILLDAVFIIEFLKEYKHPKNFEPRMMFDIKEDLILLENQLPFSIIWGIYSKINHDFQDVHATWISFLDLVTDAFGKNTGGSFLNRLKYSAVMLRKAGVRFQVTRDECLVNITFDKGV</sequence>
<evidence type="ECO:0000313" key="3">
    <source>
        <dbReference type="EMBL" id="VFU52901.1"/>
    </source>
</evidence>
<evidence type="ECO:0000256" key="2">
    <source>
        <dbReference type="SAM" id="Phobius"/>
    </source>
</evidence>
<name>A0A6N2MH08_SALVM</name>
<proteinExistence type="predicted"/>
<reference evidence="3" key="1">
    <citation type="submission" date="2019-03" db="EMBL/GenBank/DDBJ databases">
        <authorList>
            <person name="Mank J."/>
            <person name="Almeida P."/>
        </authorList>
    </citation>
    <scope>NUCLEOTIDE SEQUENCE</scope>
    <source>
        <strain evidence="3">78183</strain>
    </source>
</reference>
<keyword evidence="2" id="KW-0812">Transmembrane</keyword>
<dbReference type="EMBL" id="CAADRP010001807">
    <property type="protein sequence ID" value="VFU52901.1"/>
    <property type="molecule type" value="Genomic_DNA"/>
</dbReference>
<dbReference type="AlphaFoldDB" id="A0A6N2MH08"/>
<dbReference type="Pfam" id="PF03140">
    <property type="entry name" value="DUF247"/>
    <property type="match status" value="3"/>
</dbReference>
<dbReference type="PANTHER" id="PTHR31170:SF24">
    <property type="match status" value="1"/>
</dbReference>
<evidence type="ECO:0000256" key="1">
    <source>
        <dbReference type="SAM" id="Coils"/>
    </source>
</evidence>
<dbReference type="InterPro" id="IPR004158">
    <property type="entry name" value="DUF247_pln"/>
</dbReference>
<feature type="transmembrane region" description="Helical" evidence="2">
    <location>
        <begin position="299"/>
        <end position="320"/>
    </location>
</feature>